<evidence type="ECO:0000256" key="3">
    <source>
        <dbReference type="RuleBase" id="RU361235"/>
    </source>
</evidence>
<feature type="domain" description="Carboxylesterase type B" evidence="5">
    <location>
        <begin position="37"/>
        <end position="394"/>
    </location>
</feature>
<protein>
    <recommendedName>
        <fullName evidence="3">Carboxylic ester hydrolase</fullName>
        <ecNumber evidence="3">3.1.1.-</ecNumber>
    </recommendedName>
</protein>
<dbReference type="PANTHER" id="PTHR11559">
    <property type="entry name" value="CARBOXYLESTERASE"/>
    <property type="match status" value="1"/>
</dbReference>
<dbReference type="PROSITE" id="PS00122">
    <property type="entry name" value="CARBOXYLESTERASE_B_1"/>
    <property type="match status" value="1"/>
</dbReference>
<keyword evidence="3" id="KW-0732">Signal</keyword>
<organism evidence="6 7">
    <name type="scientific">Lasiodiplodia theobromae</name>
    <dbReference type="NCBI Taxonomy" id="45133"/>
    <lineage>
        <taxon>Eukaryota</taxon>
        <taxon>Fungi</taxon>
        <taxon>Dikarya</taxon>
        <taxon>Ascomycota</taxon>
        <taxon>Pezizomycotina</taxon>
        <taxon>Dothideomycetes</taxon>
        <taxon>Dothideomycetes incertae sedis</taxon>
        <taxon>Botryosphaeriales</taxon>
        <taxon>Botryosphaeriaceae</taxon>
        <taxon>Lasiodiplodia</taxon>
    </lineage>
</organism>
<dbReference type="EC" id="3.1.1.-" evidence="3"/>
<dbReference type="PROSITE" id="PS00941">
    <property type="entry name" value="CARBOXYLESTERASE_B_2"/>
    <property type="match status" value="1"/>
</dbReference>
<dbReference type="Gene3D" id="3.40.50.1820">
    <property type="entry name" value="alpha/beta hydrolase"/>
    <property type="match status" value="1"/>
</dbReference>
<dbReference type="InterPro" id="IPR050309">
    <property type="entry name" value="Type-B_Carboxylest/Lipase"/>
</dbReference>
<evidence type="ECO:0000256" key="4">
    <source>
        <dbReference type="SAM" id="MobiDB-lite"/>
    </source>
</evidence>
<keyword evidence="7" id="KW-1185">Reference proteome</keyword>
<dbReference type="InterPro" id="IPR019826">
    <property type="entry name" value="Carboxylesterase_B_AS"/>
</dbReference>
<feature type="region of interest" description="Disordered" evidence="4">
    <location>
        <begin position="485"/>
        <end position="514"/>
    </location>
</feature>
<dbReference type="SUPFAM" id="SSF53474">
    <property type="entry name" value="alpha/beta-Hydrolases"/>
    <property type="match status" value="1"/>
</dbReference>
<dbReference type="InterPro" id="IPR002018">
    <property type="entry name" value="CarbesteraseB"/>
</dbReference>
<dbReference type="OrthoDB" id="408631at2759"/>
<comment type="similarity">
    <text evidence="1 3">Belongs to the type-B carboxylesterase/lipase family.</text>
</comment>
<gene>
    <name evidence="6" type="primary">LIP1_1</name>
    <name evidence="6" type="ORF">DBV05_g5678</name>
</gene>
<dbReference type="EMBL" id="VCHE01000031">
    <property type="protein sequence ID" value="KAB2575681.1"/>
    <property type="molecule type" value="Genomic_DNA"/>
</dbReference>
<evidence type="ECO:0000313" key="7">
    <source>
        <dbReference type="Proteomes" id="UP000325902"/>
    </source>
</evidence>
<feature type="compositionally biased region" description="Low complexity" evidence="4">
    <location>
        <begin position="490"/>
        <end position="506"/>
    </location>
</feature>
<dbReference type="InterPro" id="IPR029058">
    <property type="entry name" value="AB_hydrolase_fold"/>
</dbReference>
<dbReference type="AlphaFoldDB" id="A0A5N5DDB9"/>
<name>A0A5N5DDB9_9PEZI</name>
<dbReference type="InterPro" id="IPR019819">
    <property type="entry name" value="Carboxylesterase_B_CS"/>
</dbReference>
<evidence type="ECO:0000259" key="5">
    <source>
        <dbReference type="Pfam" id="PF00135"/>
    </source>
</evidence>
<evidence type="ECO:0000256" key="2">
    <source>
        <dbReference type="ARBA" id="ARBA00022801"/>
    </source>
</evidence>
<dbReference type="Pfam" id="PF00135">
    <property type="entry name" value="COesterase"/>
    <property type="match status" value="1"/>
</dbReference>
<sequence>MLLLVMPVFTSQLLLLISPAALCQALPPLPVLTPQGTYHPNTSIPGVEQFLGIPYAEPPLGALRFADPQPYTSGDPSQQIDATSYGPACLQDRAFEAANGLSEDCLTLNIYRPTAAAVNPTPNTPNNTTSSSPLLPVLIYIYGGANIGGQSQHYTASNLVLHSLNLLHPTTTATNTPKPVLAVTLNYRTGGLGFLSNTLFARNNLLNAGLKDQRLALRWLRANIAAFGGDPRRMVIFGQSAGSFNVWMQVRYEAYVSSASSSAEGGDADRLFRGAIMESGGPSSLALRGVRPEEGDGFLEGSLRALGCPSAAANGGTGQEALACLRGVEAEELMQVWYNSSSELYNTLDEFVQLPVGFGIDGEWVKSENYWDEDAAQIPMMIGDTLNEGSLYGRVPTGLATNETYLAQVVAIIQTTLTPPRLKQENLHTTDLTLTRPVLSTYYNHTAAENGRGFDADPTAPDSYYIGEAVLGDAVQDIPRRINLGRHASGADAPNTTTATTTTASGSCGGGGGVGKKAGGAKTWGYRWSQKPRLSLFNERFYGFPPDVPDASKIRAGVLHASELGSVFGDIYGWPDAVEQDKQLASLVQSMWISFAYDLDPNCHGIPDVPHWDNYDPSSAAIFNFENQGSTTPGMIPDDMRLDSYV</sequence>
<proteinExistence type="inferred from homology"/>
<evidence type="ECO:0000256" key="1">
    <source>
        <dbReference type="ARBA" id="ARBA00005964"/>
    </source>
</evidence>
<evidence type="ECO:0000313" key="6">
    <source>
        <dbReference type="EMBL" id="KAB2575681.1"/>
    </source>
</evidence>
<feature type="signal peptide" evidence="3">
    <location>
        <begin position="1"/>
        <end position="25"/>
    </location>
</feature>
<keyword evidence="2 3" id="KW-0378">Hydrolase</keyword>
<feature type="chain" id="PRO_5031608292" description="Carboxylic ester hydrolase" evidence="3">
    <location>
        <begin position="26"/>
        <end position="646"/>
    </location>
</feature>
<accession>A0A5N5DDB9</accession>
<reference evidence="6 7" key="1">
    <citation type="journal article" date="2019" name="Sci. Rep.">
        <title>A multi-omics analysis of the grapevine pathogen Lasiodiplodia theobromae reveals that temperature affects the expression of virulence- and pathogenicity-related genes.</title>
        <authorList>
            <person name="Felix C."/>
            <person name="Meneses R."/>
            <person name="Goncalves M.F.M."/>
            <person name="Tilleman L."/>
            <person name="Duarte A.S."/>
            <person name="Jorrin-Novo J.V."/>
            <person name="Van de Peer Y."/>
            <person name="Deforce D."/>
            <person name="Van Nieuwerburgh F."/>
            <person name="Esteves A.C."/>
            <person name="Alves A."/>
        </authorList>
    </citation>
    <scope>NUCLEOTIDE SEQUENCE [LARGE SCALE GENOMIC DNA]</scope>
    <source>
        <strain evidence="6 7">LA-SOL3</strain>
    </source>
</reference>
<dbReference type="Proteomes" id="UP000325902">
    <property type="component" value="Unassembled WGS sequence"/>
</dbReference>
<comment type="caution">
    <text evidence="6">The sequence shown here is derived from an EMBL/GenBank/DDBJ whole genome shotgun (WGS) entry which is preliminary data.</text>
</comment>
<dbReference type="GO" id="GO:0016787">
    <property type="term" value="F:hydrolase activity"/>
    <property type="evidence" value="ECO:0007669"/>
    <property type="project" value="UniProtKB-KW"/>
</dbReference>